<dbReference type="Pfam" id="PF09852">
    <property type="entry name" value="DUF2079"/>
    <property type="match status" value="1"/>
</dbReference>
<evidence type="ECO:0000313" key="3">
    <source>
        <dbReference type="Proteomes" id="UP000008204"/>
    </source>
</evidence>
<feature type="transmembrane region" description="Helical" evidence="1">
    <location>
        <begin position="12"/>
        <end position="32"/>
    </location>
</feature>
<evidence type="ECO:0008006" key="4">
    <source>
        <dbReference type="Google" id="ProtNLM"/>
    </source>
</evidence>
<dbReference type="KEGG" id="cyp:PCC8801_2129"/>
<dbReference type="OrthoDB" id="2079361at2"/>
<proteinExistence type="predicted"/>
<keyword evidence="1" id="KW-1133">Transmembrane helix</keyword>
<reference evidence="3" key="1">
    <citation type="journal article" date="2011" name="MBio">
        <title>Novel metabolic attributes of the genus Cyanothece, comprising a group of unicellular nitrogen-fixing Cyanobacteria.</title>
        <authorList>
            <person name="Bandyopadhyay A."/>
            <person name="Elvitigala T."/>
            <person name="Welsh E."/>
            <person name="Stockel J."/>
            <person name="Liberton M."/>
            <person name="Min H."/>
            <person name="Sherman L.A."/>
            <person name="Pakrasi H.B."/>
        </authorList>
    </citation>
    <scope>NUCLEOTIDE SEQUENCE [LARGE SCALE GENOMIC DNA]</scope>
    <source>
        <strain evidence="3">PCC 8801</strain>
    </source>
</reference>
<protein>
    <recommendedName>
        <fullName evidence="4">DUF2079 domain-containing protein</fullName>
    </recommendedName>
</protein>
<dbReference type="Proteomes" id="UP000008204">
    <property type="component" value="Chromosome"/>
</dbReference>
<dbReference type="AlphaFoldDB" id="B7K014"/>
<accession>B7K014</accession>
<dbReference type="RefSeq" id="WP_012595429.1">
    <property type="nucleotide sequence ID" value="NC_011726.1"/>
</dbReference>
<keyword evidence="1" id="KW-0472">Membrane</keyword>
<gene>
    <name evidence="2" type="ordered locus">PCC8801_2129</name>
</gene>
<sequence>MQRINFKFHPVGIMIAVSTVILLICSSLRHILFQSTAYDLTIFDNGIYLISQGETPFVSLRGIHILGDHAAFILYLVAVFYKIYPTVYWLFFLQAFSLSLGALPVWQLAKQANLSPQLSTAIAASYLLYPLIFNVNLFDFHPEVMAIPAFFWAVLAVRNNVFFSFILAILIILSCRDALSISVAAMGIWLIIGEKKVKFGLIALGIGIFWFILATKVIVPQFSGEQVAAVARYGFLGGSLSEIILNLFLKPGLVLSHLFTADNLEYLVLLLSPLLWGLLPQYFAPLISAFPILFLNLLTQNQEQKDLLHQYSLPILPFLILVVIATLAAGKGWLKRPKSIILWSLVAFFALAKPGYFTSRYLEAKDTWQATTEALTQVSDQGNVLTSANIAPHLSHRSVVELAIDGSDITNLQQFDDIVLNKRHPGWNSSPQLVETLINRIEQIPEFKLTYQKDDVYLFQKQP</sequence>
<feature type="transmembrane region" description="Helical" evidence="1">
    <location>
        <begin position="150"/>
        <end position="172"/>
    </location>
</feature>
<keyword evidence="1" id="KW-0812">Transmembrane</keyword>
<keyword evidence="3" id="KW-1185">Reference proteome</keyword>
<feature type="transmembrane region" description="Helical" evidence="1">
    <location>
        <begin position="63"/>
        <end position="81"/>
    </location>
</feature>
<feature type="transmembrane region" description="Helical" evidence="1">
    <location>
        <begin position="178"/>
        <end position="193"/>
    </location>
</feature>
<dbReference type="EMBL" id="CP001287">
    <property type="protein sequence ID" value="ACK66161.1"/>
    <property type="molecule type" value="Genomic_DNA"/>
</dbReference>
<evidence type="ECO:0000313" key="2">
    <source>
        <dbReference type="EMBL" id="ACK66161.1"/>
    </source>
</evidence>
<dbReference type="InterPro" id="IPR018650">
    <property type="entry name" value="STSV1_Orf64"/>
</dbReference>
<dbReference type="HOGENOM" id="CLU_566103_0_0_3"/>
<feature type="transmembrane region" description="Helical" evidence="1">
    <location>
        <begin position="200"/>
        <end position="219"/>
    </location>
</feature>
<dbReference type="STRING" id="41431.PCC8801_2129"/>
<name>B7K014_RIPO1</name>
<feature type="transmembrane region" description="Helical" evidence="1">
    <location>
        <begin position="88"/>
        <end position="106"/>
    </location>
</feature>
<evidence type="ECO:0000256" key="1">
    <source>
        <dbReference type="SAM" id="Phobius"/>
    </source>
</evidence>
<feature type="transmembrane region" description="Helical" evidence="1">
    <location>
        <begin position="282"/>
        <end position="299"/>
    </location>
</feature>
<feature type="transmembrane region" description="Helical" evidence="1">
    <location>
        <begin position="311"/>
        <end position="334"/>
    </location>
</feature>
<feature type="transmembrane region" description="Helical" evidence="1">
    <location>
        <begin position="118"/>
        <end position="138"/>
    </location>
</feature>
<organism evidence="2 3">
    <name type="scientific">Rippkaea orientalis (strain PCC 8801 / RF-1)</name>
    <name type="common">Cyanothece sp. (strain PCC 8801)</name>
    <dbReference type="NCBI Taxonomy" id="41431"/>
    <lineage>
        <taxon>Bacteria</taxon>
        <taxon>Bacillati</taxon>
        <taxon>Cyanobacteriota</taxon>
        <taxon>Cyanophyceae</taxon>
        <taxon>Oscillatoriophycideae</taxon>
        <taxon>Chroococcales</taxon>
        <taxon>Aphanothecaceae</taxon>
        <taxon>Rippkaea</taxon>
        <taxon>Rippkaea orientalis</taxon>
    </lineage>
</organism>
<dbReference type="eggNOG" id="COG3463">
    <property type="taxonomic scope" value="Bacteria"/>
</dbReference>
<feature type="transmembrane region" description="Helical" evidence="1">
    <location>
        <begin position="340"/>
        <end position="357"/>
    </location>
</feature>